<evidence type="ECO:0000313" key="3">
    <source>
        <dbReference type="Proteomes" id="UP001595075"/>
    </source>
</evidence>
<accession>A0ABR4D2H5</accession>
<dbReference type="Proteomes" id="UP001595075">
    <property type="component" value="Unassembled WGS sequence"/>
</dbReference>
<name>A0ABR4D2H5_9HELO</name>
<feature type="region of interest" description="Disordered" evidence="1">
    <location>
        <begin position="120"/>
        <end position="207"/>
    </location>
</feature>
<evidence type="ECO:0008006" key="4">
    <source>
        <dbReference type="Google" id="ProtNLM"/>
    </source>
</evidence>
<sequence>MAHGGRSKPPLEVLQSMINAILIETGKTLRPSNKDGGRALAHANTRLRTVIPSAVDNFHMALDDLECDIIRAKSVLLRDLDELRARRIALENPVPILEEPVEERVVETNTSTDNTVLGHELYTSPQATIKEERRTRSPEKQMQNDPEPAKPEIVEEIKSQPTEEVKPPLQDLTPPASANDASLESKPIGLGINTEGTPAADGGDAQNSAVDSLFDMVENETGDSALNFDDMDFSLDASTQLNDPSQSQSNDFDLSNFGNINANSSTTNINTSANAANQNKLVDDLFNMPQDLGAVDGMDLDLDMGMAGAEDSVFDDMFFGGGDDENGSGGGEIQHGEFDNAFFGI</sequence>
<organism evidence="2 3">
    <name type="scientific">Oculimacula yallundae</name>
    <dbReference type="NCBI Taxonomy" id="86028"/>
    <lineage>
        <taxon>Eukaryota</taxon>
        <taxon>Fungi</taxon>
        <taxon>Dikarya</taxon>
        <taxon>Ascomycota</taxon>
        <taxon>Pezizomycotina</taxon>
        <taxon>Leotiomycetes</taxon>
        <taxon>Helotiales</taxon>
        <taxon>Ploettnerulaceae</taxon>
        <taxon>Oculimacula</taxon>
    </lineage>
</organism>
<keyword evidence="3" id="KW-1185">Reference proteome</keyword>
<evidence type="ECO:0000313" key="2">
    <source>
        <dbReference type="EMBL" id="KAL2075529.1"/>
    </source>
</evidence>
<comment type="caution">
    <text evidence="2">The sequence shown here is derived from an EMBL/GenBank/DDBJ whole genome shotgun (WGS) entry which is preliminary data.</text>
</comment>
<protein>
    <recommendedName>
        <fullName evidence="4">Mediator complex subunit 9</fullName>
    </recommendedName>
</protein>
<proteinExistence type="predicted"/>
<feature type="compositionally biased region" description="Basic and acidic residues" evidence="1">
    <location>
        <begin position="129"/>
        <end position="139"/>
    </location>
</feature>
<evidence type="ECO:0000256" key="1">
    <source>
        <dbReference type="SAM" id="MobiDB-lite"/>
    </source>
</evidence>
<reference evidence="2 3" key="1">
    <citation type="journal article" date="2024" name="Commun. Biol.">
        <title>Comparative genomic analysis of thermophilic fungi reveals convergent evolutionary adaptations and gene losses.</title>
        <authorList>
            <person name="Steindorff A.S."/>
            <person name="Aguilar-Pontes M.V."/>
            <person name="Robinson A.J."/>
            <person name="Andreopoulos B."/>
            <person name="LaButti K."/>
            <person name="Kuo A."/>
            <person name="Mondo S."/>
            <person name="Riley R."/>
            <person name="Otillar R."/>
            <person name="Haridas S."/>
            <person name="Lipzen A."/>
            <person name="Grimwood J."/>
            <person name="Schmutz J."/>
            <person name="Clum A."/>
            <person name="Reid I.D."/>
            <person name="Moisan M.C."/>
            <person name="Butler G."/>
            <person name="Nguyen T.T.M."/>
            <person name="Dewar K."/>
            <person name="Conant G."/>
            <person name="Drula E."/>
            <person name="Henrissat B."/>
            <person name="Hansel C."/>
            <person name="Singer S."/>
            <person name="Hutchinson M.I."/>
            <person name="de Vries R.P."/>
            <person name="Natvig D.O."/>
            <person name="Powell A.J."/>
            <person name="Tsang A."/>
            <person name="Grigoriev I.V."/>
        </authorList>
    </citation>
    <scope>NUCLEOTIDE SEQUENCE [LARGE SCALE GENOMIC DNA]</scope>
    <source>
        <strain evidence="2 3">CBS 494.80</strain>
    </source>
</reference>
<dbReference type="EMBL" id="JAZHXI010000001">
    <property type="protein sequence ID" value="KAL2075529.1"/>
    <property type="molecule type" value="Genomic_DNA"/>
</dbReference>
<gene>
    <name evidence="2" type="ORF">VTL71DRAFT_472</name>
</gene>
<feature type="compositionally biased region" description="Basic and acidic residues" evidence="1">
    <location>
        <begin position="147"/>
        <end position="166"/>
    </location>
</feature>